<name>A0A0S3PS95_9BRAD</name>
<dbReference type="InterPro" id="IPR007159">
    <property type="entry name" value="SpoVT-AbrB_dom"/>
</dbReference>
<dbReference type="OrthoDB" id="7173678at2"/>
<dbReference type="Pfam" id="PF04014">
    <property type="entry name" value="MazE_antitoxin"/>
    <property type="match status" value="1"/>
</dbReference>
<dbReference type="Gene3D" id="2.10.260.10">
    <property type="match status" value="1"/>
</dbReference>
<proteinExistence type="inferred from homology"/>
<dbReference type="NCBIfam" id="NF040493">
    <property type="entry name" value="TA_anti_VapB"/>
    <property type="match status" value="1"/>
</dbReference>
<gene>
    <name evidence="5" type="primary">vapB1</name>
    <name evidence="5" type="ORF">GJW-30_1_01292</name>
</gene>
<evidence type="ECO:0000313" key="5">
    <source>
        <dbReference type="EMBL" id="BAT58765.1"/>
    </source>
</evidence>
<dbReference type="EMBL" id="AP014946">
    <property type="protein sequence ID" value="BAT58765.1"/>
    <property type="molecule type" value="Genomic_DNA"/>
</dbReference>
<reference evidence="5 6" key="1">
    <citation type="submission" date="2015-08" db="EMBL/GenBank/DDBJ databases">
        <title>Investigation of the bacterial diversity of lava forest soil.</title>
        <authorList>
            <person name="Lee J.S."/>
        </authorList>
    </citation>
    <scope>NUCLEOTIDE SEQUENCE [LARGE SCALE GENOMIC DNA]</scope>
    <source>
        <strain evidence="5 6">GJW-30</strain>
    </source>
</reference>
<dbReference type="InterPro" id="IPR037914">
    <property type="entry name" value="SpoVT-AbrB_sf"/>
</dbReference>
<evidence type="ECO:0000256" key="3">
    <source>
        <dbReference type="SAM" id="MobiDB-lite"/>
    </source>
</evidence>
<dbReference type="SMART" id="SM00966">
    <property type="entry name" value="SpoVT_AbrB"/>
    <property type="match status" value="1"/>
</dbReference>
<dbReference type="InterPro" id="IPR051734">
    <property type="entry name" value="VapB_TA_antitoxins"/>
</dbReference>
<dbReference type="KEGG" id="vgo:GJW-30_1_01292"/>
<dbReference type="PROSITE" id="PS51740">
    <property type="entry name" value="SPOVT_ABRB"/>
    <property type="match status" value="1"/>
</dbReference>
<evidence type="ECO:0000256" key="1">
    <source>
        <dbReference type="ARBA" id="ARBA00007924"/>
    </source>
</evidence>
<dbReference type="InterPro" id="IPR047976">
    <property type="entry name" value="Anti_VapB2-like"/>
</dbReference>
<feature type="domain" description="SpoVT-AbrB" evidence="4">
    <location>
        <begin position="5"/>
        <end position="45"/>
    </location>
</feature>
<accession>A0A0S3PS95</accession>
<feature type="compositionally biased region" description="Basic and acidic residues" evidence="3">
    <location>
        <begin position="70"/>
        <end position="85"/>
    </location>
</feature>
<dbReference type="SUPFAM" id="SSF89447">
    <property type="entry name" value="AbrB/MazE/MraZ-like"/>
    <property type="match status" value="1"/>
</dbReference>
<sequence>MPRTAKIFQSGNSQAVRLPKDFRFDVSEVEISRDGDAVILRPVQTREPWAGLKAAQALGFDETFSPNGREQPEEQHRPELDDLFE</sequence>
<keyword evidence="6" id="KW-1185">Reference proteome</keyword>
<dbReference type="PANTHER" id="PTHR37550">
    <property type="entry name" value="ANTITOXIN VAPB1"/>
    <property type="match status" value="1"/>
</dbReference>
<dbReference type="PANTHER" id="PTHR37550:SF3">
    <property type="entry name" value="ANTITOXIN VAPB1"/>
    <property type="match status" value="1"/>
</dbReference>
<evidence type="ECO:0000256" key="2">
    <source>
        <dbReference type="PROSITE-ProRule" id="PRU01076"/>
    </source>
</evidence>
<dbReference type="GO" id="GO:0003677">
    <property type="term" value="F:DNA binding"/>
    <property type="evidence" value="ECO:0007669"/>
    <property type="project" value="UniProtKB-UniRule"/>
</dbReference>
<protein>
    <submittedName>
        <fullName evidence="5">Antitoxin VapB1</fullName>
    </submittedName>
</protein>
<dbReference type="AlphaFoldDB" id="A0A0S3PS95"/>
<evidence type="ECO:0000313" key="6">
    <source>
        <dbReference type="Proteomes" id="UP000236884"/>
    </source>
</evidence>
<dbReference type="RefSeq" id="WP_096358694.1">
    <property type="nucleotide sequence ID" value="NZ_AP014946.1"/>
</dbReference>
<dbReference type="Proteomes" id="UP000236884">
    <property type="component" value="Chromosome"/>
</dbReference>
<evidence type="ECO:0000259" key="4">
    <source>
        <dbReference type="PROSITE" id="PS51740"/>
    </source>
</evidence>
<keyword evidence="2" id="KW-0238">DNA-binding</keyword>
<organism evidence="5 6">
    <name type="scientific">Variibacter gotjawalensis</name>
    <dbReference type="NCBI Taxonomy" id="1333996"/>
    <lineage>
        <taxon>Bacteria</taxon>
        <taxon>Pseudomonadati</taxon>
        <taxon>Pseudomonadota</taxon>
        <taxon>Alphaproteobacteria</taxon>
        <taxon>Hyphomicrobiales</taxon>
        <taxon>Nitrobacteraceae</taxon>
        <taxon>Variibacter</taxon>
    </lineage>
</organism>
<feature type="region of interest" description="Disordered" evidence="3">
    <location>
        <begin position="61"/>
        <end position="85"/>
    </location>
</feature>
<comment type="similarity">
    <text evidence="1">Belongs to the VapB family.</text>
</comment>